<dbReference type="Proteomes" id="UP000193944">
    <property type="component" value="Unassembled WGS sequence"/>
</dbReference>
<proteinExistence type="predicted"/>
<dbReference type="STRING" id="1754192.A0A1Y1X1C8"/>
<dbReference type="PROSITE" id="PS50157">
    <property type="entry name" value="ZINC_FINGER_C2H2_2"/>
    <property type="match status" value="1"/>
</dbReference>
<dbReference type="PANTHER" id="PTHR15052:SF2">
    <property type="entry name" value="GENERAL TRANSCRIPTION FACTOR 3C POLYPEPTIDE 2"/>
    <property type="match status" value="1"/>
</dbReference>
<feature type="compositionally biased region" description="Low complexity" evidence="5">
    <location>
        <begin position="305"/>
        <end position="350"/>
    </location>
</feature>
<gene>
    <name evidence="8" type="ORF">BCR32DRAFT_33569</name>
</gene>
<feature type="compositionally biased region" description="Basic residues" evidence="5">
    <location>
        <begin position="389"/>
        <end position="398"/>
    </location>
</feature>
<feature type="region of interest" description="Disordered" evidence="5">
    <location>
        <begin position="495"/>
        <end position="554"/>
    </location>
</feature>
<keyword evidence="4" id="KW-0479">Metal-binding</keyword>
<dbReference type="GO" id="GO:0000127">
    <property type="term" value="C:transcription factor TFIIIC complex"/>
    <property type="evidence" value="ECO:0007669"/>
    <property type="project" value="TreeGrafter"/>
</dbReference>
<keyword evidence="4" id="KW-0862">Zinc</keyword>
<feature type="compositionally biased region" description="Basic residues" evidence="5">
    <location>
        <begin position="82"/>
        <end position="96"/>
    </location>
</feature>
<keyword evidence="6" id="KW-0472">Membrane</keyword>
<keyword evidence="6" id="KW-1133">Transmembrane helix</keyword>
<evidence type="ECO:0000256" key="2">
    <source>
        <dbReference type="ARBA" id="ARBA00023163"/>
    </source>
</evidence>
<comment type="subcellular location">
    <subcellularLocation>
        <location evidence="1">Nucleus</location>
    </subcellularLocation>
</comment>
<dbReference type="PROSITE" id="PS00028">
    <property type="entry name" value="ZINC_FINGER_C2H2_1"/>
    <property type="match status" value="1"/>
</dbReference>
<dbReference type="EMBL" id="MCFG01000173">
    <property type="protein sequence ID" value="ORX79502.1"/>
    <property type="molecule type" value="Genomic_DNA"/>
</dbReference>
<dbReference type="AlphaFoldDB" id="A0A1Y1X1C8"/>
<evidence type="ECO:0000313" key="9">
    <source>
        <dbReference type="Proteomes" id="UP000193944"/>
    </source>
</evidence>
<feature type="compositionally biased region" description="Polar residues" evidence="5">
    <location>
        <begin position="103"/>
        <end position="113"/>
    </location>
</feature>
<dbReference type="InterPro" id="IPR013087">
    <property type="entry name" value="Znf_C2H2_type"/>
</dbReference>
<protein>
    <submittedName>
        <fullName evidence="8">WD40 repeat-like protein</fullName>
    </submittedName>
</protein>
<dbReference type="InterPro" id="IPR036322">
    <property type="entry name" value="WD40_repeat_dom_sf"/>
</dbReference>
<evidence type="ECO:0000256" key="1">
    <source>
        <dbReference type="ARBA" id="ARBA00004123"/>
    </source>
</evidence>
<dbReference type="InterPro" id="IPR052416">
    <property type="entry name" value="GTF3C_component"/>
</dbReference>
<feature type="compositionally biased region" description="Low complexity" evidence="5">
    <location>
        <begin position="424"/>
        <end position="436"/>
    </location>
</feature>
<dbReference type="PANTHER" id="PTHR15052">
    <property type="entry name" value="RNA POLYMERASE III TRANSCRIPTION INITIATION FACTOR COMPLEX SUBUNIT"/>
    <property type="match status" value="1"/>
</dbReference>
<name>A0A1Y1X1C8_9FUNG</name>
<feature type="compositionally biased region" description="Low complexity" evidence="5">
    <location>
        <begin position="498"/>
        <end position="513"/>
    </location>
</feature>
<dbReference type="SUPFAM" id="SSF50978">
    <property type="entry name" value="WD40 repeat-like"/>
    <property type="match status" value="1"/>
</dbReference>
<dbReference type="GO" id="GO:0005634">
    <property type="term" value="C:nucleus"/>
    <property type="evidence" value="ECO:0007669"/>
    <property type="project" value="UniProtKB-SubCell"/>
</dbReference>
<keyword evidence="3" id="KW-0539">Nucleus</keyword>
<feature type="compositionally biased region" description="Basic residues" evidence="5">
    <location>
        <begin position="465"/>
        <end position="474"/>
    </location>
</feature>
<dbReference type="OrthoDB" id="2153157at2759"/>
<comment type="caution">
    <text evidence="8">The sequence shown here is derived from an EMBL/GenBank/DDBJ whole genome shotgun (WGS) entry which is preliminary data.</text>
</comment>
<dbReference type="InterPro" id="IPR001680">
    <property type="entry name" value="WD40_rpt"/>
</dbReference>
<feature type="region of interest" description="Disordered" evidence="5">
    <location>
        <begin position="299"/>
        <end position="359"/>
    </location>
</feature>
<accession>A0A1Y1X1C8</accession>
<feature type="compositionally biased region" description="Acidic residues" evidence="5">
    <location>
        <begin position="21"/>
        <end position="57"/>
    </location>
</feature>
<dbReference type="SMART" id="SM00320">
    <property type="entry name" value="WD40"/>
    <property type="match status" value="4"/>
</dbReference>
<evidence type="ECO:0000313" key="8">
    <source>
        <dbReference type="EMBL" id="ORX79502.1"/>
    </source>
</evidence>
<evidence type="ECO:0000259" key="7">
    <source>
        <dbReference type="PROSITE" id="PS50157"/>
    </source>
</evidence>
<dbReference type="GO" id="GO:0006383">
    <property type="term" value="P:transcription by RNA polymerase III"/>
    <property type="evidence" value="ECO:0007669"/>
    <property type="project" value="TreeGrafter"/>
</dbReference>
<keyword evidence="6" id="KW-0812">Transmembrane</keyword>
<feature type="compositionally biased region" description="Basic and acidic residues" evidence="5">
    <location>
        <begin position="8"/>
        <end position="20"/>
    </location>
</feature>
<feature type="region of interest" description="Disordered" evidence="5">
    <location>
        <begin position="376"/>
        <end position="483"/>
    </location>
</feature>
<evidence type="ECO:0000256" key="5">
    <source>
        <dbReference type="SAM" id="MobiDB-lite"/>
    </source>
</evidence>
<feature type="compositionally biased region" description="Polar residues" evidence="5">
    <location>
        <begin position="447"/>
        <end position="459"/>
    </location>
</feature>
<organism evidence="8 9">
    <name type="scientific">Anaeromyces robustus</name>
    <dbReference type="NCBI Taxonomy" id="1754192"/>
    <lineage>
        <taxon>Eukaryota</taxon>
        <taxon>Fungi</taxon>
        <taxon>Fungi incertae sedis</taxon>
        <taxon>Chytridiomycota</taxon>
        <taxon>Chytridiomycota incertae sedis</taxon>
        <taxon>Neocallimastigomycetes</taxon>
        <taxon>Neocallimastigales</taxon>
        <taxon>Neocallimastigaceae</taxon>
        <taxon>Anaeromyces</taxon>
    </lineage>
</organism>
<feature type="domain" description="C2H2-type" evidence="7">
    <location>
        <begin position="572"/>
        <end position="598"/>
    </location>
</feature>
<sequence>MKLREKKKINFKDQLEHTDYDGSEDEYKEESGAEEESDSMSEVEEEEEEEKEEEEEEVKVTKKKKNNNIKMKKELGDEKPLKSTKKKTVTKKKSPIIKKEVKSQSSNNKSTILMESDSSDNDNVDKSEKEILELQKAHFSNWESELTKKADFYKIRKNQLQNSHSDCSNEFEFIYDSDDTNSAMDIEDEDNTINTRIHSEKTKNKNISNQNTNTSSESYEEVSEKLVEIILKTLESDFMIPITKGVKKSYTSFLKSQIANNPNLKNELLNLNVLNSTEVNENNNDNTTLVSATDKNKTIKENTNKKNNNKNNTNNTNSNNTNDTNNNNSNNTSVASTPTATTPVTPLTTKDNNDNEIVNNDRASLFNKSDLNESINNEIVKSPTTEIPKKRKRGRPPKNKNASAGSSTKVSSNASTPMSASPTQSQSKSKSQSKSLQNDKNKNSLKITSFFNQVSSSLESTSPIKKSKRRKTSKSKAVETTENQTMNIQNYFIKTEDNNNNNNNDNSNTSISNLITPTKDVDNDNNTTTTTTTTTTNKNSNSKNKKSKNSNDDTENLDSIKLFKCNVVGSNYKCFFPSCNQSFNTSEDLIKHLASYFHDIFTFIDNRLIEKYSYTSGVEAMELYKKLPLEDNHYESSKKYNIMIANRKLDICLFEYLPLKLNIKRKEEFQEFKKSNITKNEKAKIYTPYPNKSYQIFFKKNVFEWKLMAYENIRPNVEDFEIVPEKKALQYLHHANKIDVKFQNRKSKAEELETVDPFQSVSCKNSDHLGYIFNTGGSVWGLDWCPIVGKETQYIAVGGFNGTTDKHYVIGEKKSEKGCIQLWNVGKLSDENNDEIITPFLDLIILHDYGYVSDLKWCPYGGYEVESLFEAKKKNDPSIKKGVLPRLGILAASFGDGSTKIFVIPHPHTLKESLGVDKDQPLYVKLTPILRFSHPDTLLWKCSWGHNKLLAVACTNGCIAVYNIQKLLSSSEIKKDENSDPYLFFPAHDACIQKVEFYDEMKAIRQHYWGKTIESEDDIHDPSLLISCSNDGKLSIYDLRDPWTNCTLVRLRAFFITTSWVPHLDSIILGTMDNDVRMLNLKESCEYDKNDQKHDEGVNKPIATKALIVHHGSLWVYYLLYYIIFIILYYIILYYIILYYLLYLLYYIILYYIIYKWIYK</sequence>
<keyword evidence="2" id="KW-0804">Transcription</keyword>
<dbReference type="GO" id="GO:0008270">
    <property type="term" value="F:zinc ion binding"/>
    <property type="evidence" value="ECO:0007669"/>
    <property type="project" value="UniProtKB-KW"/>
</dbReference>
<feature type="transmembrane region" description="Helical" evidence="6">
    <location>
        <begin position="1114"/>
        <end position="1132"/>
    </location>
</feature>
<feature type="compositionally biased region" description="Polar residues" evidence="5">
    <location>
        <begin position="376"/>
        <end position="385"/>
    </location>
</feature>
<reference evidence="8 9" key="2">
    <citation type="submission" date="2016-08" db="EMBL/GenBank/DDBJ databases">
        <title>Pervasive Adenine N6-methylation of Active Genes in Fungi.</title>
        <authorList>
            <consortium name="DOE Joint Genome Institute"/>
            <person name="Mondo S.J."/>
            <person name="Dannebaum R.O."/>
            <person name="Kuo R.C."/>
            <person name="Labutti K."/>
            <person name="Haridas S."/>
            <person name="Kuo A."/>
            <person name="Salamov A."/>
            <person name="Ahrendt S.R."/>
            <person name="Lipzen A."/>
            <person name="Sullivan W."/>
            <person name="Andreopoulos W.B."/>
            <person name="Clum A."/>
            <person name="Lindquist E."/>
            <person name="Daum C."/>
            <person name="Ramamoorthy G.K."/>
            <person name="Gryganskyi A."/>
            <person name="Culley D."/>
            <person name="Magnuson J.K."/>
            <person name="James T.Y."/>
            <person name="O'Malley M.A."/>
            <person name="Stajich J.E."/>
            <person name="Spatafora J.W."/>
            <person name="Visel A."/>
            <person name="Grigoriev I.V."/>
        </authorList>
    </citation>
    <scope>NUCLEOTIDE SEQUENCE [LARGE SCALE GENOMIC DNA]</scope>
    <source>
        <strain evidence="8 9">S4</strain>
    </source>
</reference>
<keyword evidence="9" id="KW-1185">Reference proteome</keyword>
<feature type="transmembrane region" description="Helical" evidence="6">
    <location>
        <begin position="1138"/>
        <end position="1158"/>
    </location>
</feature>
<evidence type="ECO:0000256" key="4">
    <source>
        <dbReference type="PROSITE-ProRule" id="PRU00042"/>
    </source>
</evidence>
<reference evidence="8 9" key="1">
    <citation type="submission" date="2016-08" db="EMBL/GenBank/DDBJ databases">
        <title>A Parts List for Fungal Cellulosomes Revealed by Comparative Genomics.</title>
        <authorList>
            <consortium name="DOE Joint Genome Institute"/>
            <person name="Haitjema C.H."/>
            <person name="Gilmore S.P."/>
            <person name="Henske J.K."/>
            <person name="Solomon K.V."/>
            <person name="De Groot R."/>
            <person name="Kuo A."/>
            <person name="Mondo S.J."/>
            <person name="Salamov A.A."/>
            <person name="Labutti K."/>
            <person name="Zhao Z."/>
            <person name="Chiniquy J."/>
            <person name="Barry K."/>
            <person name="Brewer H.M."/>
            <person name="Purvine S.O."/>
            <person name="Wright A.T."/>
            <person name="Boxma B."/>
            <person name="Van Alen T."/>
            <person name="Hackstein J.H."/>
            <person name="Baker S.E."/>
            <person name="Grigoriev I.V."/>
            <person name="O'Malley M.A."/>
        </authorList>
    </citation>
    <scope>NUCLEOTIDE SEQUENCE [LARGE SCALE GENOMIC DNA]</scope>
    <source>
        <strain evidence="8 9">S4</strain>
    </source>
</reference>
<evidence type="ECO:0000256" key="3">
    <source>
        <dbReference type="ARBA" id="ARBA00023242"/>
    </source>
</evidence>
<dbReference type="InterPro" id="IPR015943">
    <property type="entry name" value="WD40/YVTN_repeat-like_dom_sf"/>
</dbReference>
<feature type="compositionally biased region" description="Basic and acidic residues" evidence="5">
    <location>
        <begin position="71"/>
        <end position="81"/>
    </location>
</feature>
<dbReference type="Gene3D" id="2.130.10.10">
    <property type="entry name" value="YVTN repeat-like/Quinoprotein amine dehydrogenase"/>
    <property type="match status" value="1"/>
</dbReference>
<keyword evidence="4" id="KW-0863">Zinc-finger</keyword>
<evidence type="ECO:0000256" key="6">
    <source>
        <dbReference type="SAM" id="Phobius"/>
    </source>
</evidence>
<feature type="region of interest" description="Disordered" evidence="5">
    <location>
        <begin position="1"/>
        <end position="124"/>
    </location>
</feature>
<feature type="compositionally biased region" description="Low complexity" evidence="5">
    <location>
        <begin position="524"/>
        <end position="542"/>
    </location>
</feature>
<feature type="compositionally biased region" description="Polar residues" evidence="5">
    <location>
        <begin position="402"/>
        <end position="423"/>
    </location>
</feature>